<dbReference type="STRING" id="283909.R7VER8"/>
<keyword evidence="9" id="KW-1185">Reference proteome</keyword>
<evidence type="ECO:0000256" key="5">
    <source>
        <dbReference type="ARBA" id="ARBA00023136"/>
    </source>
</evidence>
<dbReference type="Gene3D" id="3.90.550.10">
    <property type="entry name" value="Spore Coat Polysaccharide Biosynthesis Protein SpsA, Chain A"/>
    <property type="match status" value="1"/>
</dbReference>
<dbReference type="AlphaFoldDB" id="R7VER8"/>
<dbReference type="EnsemblMetazoa" id="CapteT85145">
    <property type="protein sequence ID" value="CapteP85145"/>
    <property type="gene ID" value="CapteG85145"/>
</dbReference>
<dbReference type="EMBL" id="AMQN01004093">
    <property type="status" value="NOT_ANNOTATED_CDS"/>
    <property type="molecule type" value="Genomic_DNA"/>
</dbReference>
<evidence type="ECO:0000256" key="4">
    <source>
        <dbReference type="ARBA" id="ARBA00022989"/>
    </source>
</evidence>
<dbReference type="HOGENOM" id="CLU_019238_3_1_1"/>
<comment type="subcellular location">
    <subcellularLocation>
        <location evidence="1">Membrane</location>
        <topology evidence="1">Single-pass type II membrane protein</topology>
    </subcellularLocation>
</comment>
<evidence type="ECO:0000313" key="7">
    <source>
        <dbReference type="EMBL" id="ELU17338.1"/>
    </source>
</evidence>
<accession>R7VER8</accession>
<dbReference type="PANTHER" id="PTHR12270">
    <property type="entry name" value="GLYCOSYLTRANSFERASE-RELATED"/>
    <property type="match status" value="1"/>
</dbReference>
<keyword evidence="2" id="KW-0812">Transmembrane</keyword>
<feature type="non-terminal residue" evidence="7">
    <location>
        <position position="1"/>
    </location>
</feature>
<dbReference type="OrthoDB" id="6479716at2759"/>
<evidence type="ECO:0000313" key="8">
    <source>
        <dbReference type="EnsemblMetazoa" id="CapteP85145"/>
    </source>
</evidence>
<dbReference type="InterPro" id="IPR051292">
    <property type="entry name" value="Xyl/GlcA_transferase"/>
</dbReference>
<feature type="non-terminal residue" evidence="7">
    <location>
        <position position="241"/>
    </location>
</feature>
<gene>
    <name evidence="7" type="ORF">CAPTEDRAFT_85145</name>
</gene>
<evidence type="ECO:0000256" key="3">
    <source>
        <dbReference type="ARBA" id="ARBA00022968"/>
    </source>
</evidence>
<dbReference type="GO" id="GO:0035269">
    <property type="term" value="P:protein O-linked glycosylation via mannose"/>
    <property type="evidence" value="ECO:0007669"/>
    <property type="project" value="TreeGrafter"/>
</dbReference>
<dbReference type="PANTHER" id="PTHR12270:SF25">
    <property type="entry name" value="GLYCOSYLTRANSFERASE-LIKE PROTEIN LARGE"/>
    <property type="match status" value="1"/>
</dbReference>
<evidence type="ECO:0008006" key="10">
    <source>
        <dbReference type="Google" id="ProtNLM"/>
    </source>
</evidence>
<dbReference type="GO" id="GO:0016020">
    <property type="term" value="C:membrane"/>
    <property type="evidence" value="ECO:0007669"/>
    <property type="project" value="UniProtKB-SubCell"/>
</dbReference>
<dbReference type="Pfam" id="PF13896">
    <property type="entry name" value="Glyco_transf_49"/>
    <property type="match status" value="1"/>
</dbReference>
<reference evidence="7 9" key="2">
    <citation type="journal article" date="2013" name="Nature">
        <title>Insights into bilaterian evolution from three spiralian genomes.</title>
        <authorList>
            <person name="Simakov O."/>
            <person name="Marletaz F."/>
            <person name="Cho S.J."/>
            <person name="Edsinger-Gonzales E."/>
            <person name="Havlak P."/>
            <person name="Hellsten U."/>
            <person name="Kuo D.H."/>
            <person name="Larsson T."/>
            <person name="Lv J."/>
            <person name="Arendt D."/>
            <person name="Savage R."/>
            <person name="Osoegawa K."/>
            <person name="de Jong P."/>
            <person name="Grimwood J."/>
            <person name="Chapman J.A."/>
            <person name="Shapiro H."/>
            <person name="Aerts A."/>
            <person name="Otillar R.P."/>
            <person name="Terry A.Y."/>
            <person name="Boore J.L."/>
            <person name="Grigoriev I.V."/>
            <person name="Lindberg D.R."/>
            <person name="Seaver E.C."/>
            <person name="Weisblat D.A."/>
            <person name="Putnam N.H."/>
            <person name="Rokhsar D.S."/>
        </authorList>
    </citation>
    <scope>NUCLEOTIDE SEQUENCE</scope>
    <source>
        <strain evidence="7 9">I ESC-2004</strain>
    </source>
</reference>
<keyword evidence="3" id="KW-0735">Signal-anchor</keyword>
<keyword evidence="6" id="KW-0325">Glycoprotein</keyword>
<reference evidence="8" key="3">
    <citation type="submission" date="2015-06" db="UniProtKB">
        <authorList>
            <consortium name="EnsemblMetazoa"/>
        </authorList>
    </citation>
    <scope>IDENTIFICATION</scope>
</reference>
<evidence type="ECO:0000256" key="1">
    <source>
        <dbReference type="ARBA" id="ARBA00004606"/>
    </source>
</evidence>
<dbReference type="GO" id="GO:0015020">
    <property type="term" value="F:glucuronosyltransferase activity"/>
    <property type="evidence" value="ECO:0007669"/>
    <property type="project" value="TreeGrafter"/>
</dbReference>
<dbReference type="EMBL" id="KB292570">
    <property type="protein sequence ID" value="ELU17338.1"/>
    <property type="molecule type" value="Genomic_DNA"/>
</dbReference>
<evidence type="ECO:0000313" key="9">
    <source>
        <dbReference type="Proteomes" id="UP000014760"/>
    </source>
</evidence>
<dbReference type="SUPFAM" id="SSF53448">
    <property type="entry name" value="Nucleotide-diphospho-sugar transferases"/>
    <property type="match status" value="1"/>
</dbReference>
<reference evidence="9" key="1">
    <citation type="submission" date="2012-12" db="EMBL/GenBank/DDBJ databases">
        <authorList>
            <person name="Hellsten U."/>
            <person name="Grimwood J."/>
            <person name="Chapman J.A."/>
            <person name="Shapiro H."/>
            <person name="Aerts A."/>
            <person name="Otillar R.P."/>
            <person name="Terry A.Y."/>
            <person name="Boore J.L."/>
            <person name="Simakov O."/>
            <person name="Marletaz F."/>
            <person name="Cho S.-J."/>
            <person name="Edsinger-Gonzales E."/>
            <person name="Havlak P."/>
            <person name="Kuo D.-H."/>
            <person name="Larsson T."/>
            <person name="Lv J."/>
            <person name="Arendt D."/>
            <person name="Savage R."/>
            <person name="Osoegawa K."/>
            <person name="de Jong P."/>
            <person name="Lindberg D.R."/>
            <person name="Seaver E.C."/>
            <person name="Weisblat D.A."/>
            <person name="Putnam N.H."/>
            <person name="Grigoriev I.V."/>
            <person name="Rokhsar D.S."/>
        </authorList>
    </citation>
    <scope>NUCLEOTIDE SEQUENCE</scope>
    <source>
        <strain evidence="9">I ESC-2004</strain>
    </source>
</reference>
<evidence type="ECO:0000256" key="6">
    <source>
        <dbReference type="ARBA" id="ARBA00023180"/>
    </source>
</evidence>
<dbReference type="Proteomes" id="UP000014760">
    <property type="component" value="Unassembled WGS sequence"/>
</dbReference>
<organism evidence="7">
    <name type="scientific">Capitella teleta</name>
    <name type="common">Polychaete worm</name>
    <dbReference type="NCBI Taxonomy" id="283909"/>
    <lineage>
        <taxon>Eukaryota</taxon>
        <taxon>Metazoa</taxon>
        <taxon>Spiralia</taxon>
        <taxon>Lophotrochozoa</taxon>
        <taxon>Annelida</taxon>
        <taxon>Polychaeta</taxon>
        <taxon>Sedentaria</taxon>
        <taxon>Scolecida</taxon>
        <taxon>Capitellidae</taxon>
        <taxon>Capitella</taxon>
    </lineage>
</organism>
<name>R7VER8_CAPTE</name>
<keyword evidence="5" id="KW-0472">Membrane</keyword>
<sequence length="241" mass="28127">VTQLTLSRLGSFNEVLMRWQGPVSAAIHVEDPVLNVINAVCHNQVLTERGNVYIHLMRKIGKLYPVNQLRNLALSSVTTDYVFLTDADFIPNKDLYKSMLNVVASSDTNRTKRAYVVAAFGVFEEKEKNKPAKFPDFPETRETLLQLWDSKAIEPVHFTKFIHGHYQTNYTRWRKATELYPITWFHHYEPYVVVRTIDVPLYEGAFLERYFDKVSHIFHLHKVGFEFWGIPNVYTVHMPHA</sequence>
<evidence type="ECO:0000256" key="2">
    <source>
        <dbReference type="ARBA" id="ARBA00022692"/>
    </source>
</evidence>
<keyword evidence="4" id="KW-1133">Transmembrane helix</keyword>
<dbReference type="InterPro" id="IPR029044">
    <property type="entry name" value="Nucleotide-diphossugar_trans"/>
</dbReference>
<dbReference type="OMA" id="YSHWYTA"/>
<dbReference type="GO" id="GO:0042285">
    <property type="term" value="F:xylosyltransferase activity"/>
    <property type="evidence" value="ECO:0007669"/>
    <property type="project" value="TreeGrafter"/>
</dbReference>
<proteinExistence type="predicted"/>
<protein>
    <recommendedName>
        <fullName evidence="10">Glycosyltransferase 2-like domain-containing protein</fullName>
    </recommendedName>
</protein>